<proteinExistence type="predicted"/>
<keyword evidence="2" id="KW-1185">Reference proteome</keyword>
<reference evidence="1" key="1">
    <citation type="submission" date="2023-06" db="EMBL/GenBank/DDBJ databases">
        <title>Survivors Of The Sea: Transcriptome response of Skeletonema marinoi to long-term dormancy.</title>
        <authorList>
            <person name="Pinder M.I.M."/>
            <person name="Kourtchenko O."/>
            <person name="Robertson E.K."/>
            <person name="Larsson T."/>
            <person name="Maumus F."/>
            <person name="Osuna-Cruz C.M."/>
            <person name="Vancaester E."/>
            <person name="Stenow R."/>
            <person name="Vandepoele K."/>
            <person name="Ploug H."/>
            <person name="Bruchert V."/>
            <person name="Godhe A."/>
            <person name="Topel M."/>
        </authorList>
    </citation>
    <scope>NUCLEOTIDE SEQUENCE</scope>
    <source>
        <strain evidence="1">R05AC</strain>
    </source>
</reference>
<sequence length="129" mass="15102">MIQFNKENEADVKTADTLLREYLKFMQIKIAEQGSNAPIKAAPSRKVDELWHAHILSTKEYAQFCERHNNGNFIHHDPSIPDSPDRYRQTWIKYEEFFKSQPPPEIWPFPEVEEEDYSDEGGCWDPGCG</sequence>
<dbReference type="Proteomes" id="UP001224775">
    <property type="component" value="Unassembled WGS sequence"/>
</dbReference>
<gene>
    <name evidence="1" type="ORF">QTG54_009267</name>
</gene>
<protein>
    <submittedName>
        <fullName evidence="1">Uncharacterized protein</fullName>
    </submittedName>
</protein>
<dbReference type="EMBL" id="JATAAI010000016">
    <property type="protein sequence ID" value="KAK1740317.1"/>
    <property type="molecule type" value="Genomic_DNA"/>
</dbReference>
<evidence type="ECO:0000313" key="2">
    <source>
        <dbReference type="Proteomes" id="UP001224775"/>
    </source>
</evidence>
<name>A0AAD8Y784_9STRA</name>
<dbReference type="AlphaFoldDB" id="A0AAD8Y784"/>
<comment type="caution">
    <text evidence="1">The sequence shown here is derived from an EMBL/GenBank/DDBJ whole genome shotgun (WGS) entry which is preliminary data.</text>
</comment>
<accession>A0AAD8Y784</accession>
<organism evidence="1 2">
    <name type="scientific">Skeletonema marinoi</name>
    <dbReference type="NCBI Taxonomy" id="267567"/>
    <lineage>
        <taxon>Eukaryota</taxon>
        <taxon>Sar</taxon>
        <taxon>Stramenopiles</taxon>
        <taxon>Ochrophyta</taxon>
        <taxon>Bacillariophyta</taxon>
        <taxon>Coscinodiscophyceae</taxon>
        <taxon>Thalassiosirophycidae</taxon>
        <taxon>Thalassiosirales</taxon>
        <taxon>Skeletonemataceae</taxon>
        <taxon>Skeletonema</taxon>
        <taxon>Skeletonema marinoi-dohrnii complex</taxon>
    </lineage>
</organism>
<evidence type="ECO:0000313" key="1">
    <source>
        <dbReference type="EMBL" id="KAK1740317.1"/>
    </source>
</evidence>